<dbReference type="PRINTS" id="PR00039">
    <property type="entry name" value="HTHLYSR"/>
</dbReference>
<keyword evidence="2" id="KW-0805">Transcription regulation</keyword>
<dbReference type="InterPro" id="IPR000847">
    <property type="entry name" value="LysR_HTH_N"/>
</dbReference>
<dbReference type="InterPro" id="IPR036388">
    <property type="entry name" value="WH-like_DNA-bd_sf"/>
</dbReference>
<evidence type="ECO:0000313" key="7">
    <source>
        <dbReference type="Proteomes" id="UP000214747"/>
    </source>
</evidence>
<organism evidence="6 7">
    <name type="scientific">Herbaspirillum aquaticum</name>
    <dbReference type="NCBI Taxonomy" id="568783"/>
    <lineage>
        <taxon>Bacteria</taxon>
        <taxon>Pseudomonadati</taxon>
        <taxon>Pseudomonadota</taxon>
        <taxon>Betaproteobacteria</taxon>
        <taxon>Burkholderiales</taxon>
        <taxon>Oxalobacteraceae</taxon>
        <taxon>Herbaspirillum</taxon>
    </lineage>
</organism>
<dbReference type="GO" id="GO:0003677">
    <property type="term" value="F:DNA binding"/>
    <property type="evidence" value="ECO:0007669"/>
    <property type="project" value="UniProtKB-KW"/>
</dbReference>
<evidence type="ECO:0000259" key="5">
    <source>
        <dbReference type="PROSITE" id="PS50931"/>
    </source>
</evidence>
<dbReference type="SUPFAM" id="SSF53850">
    <property type="entry name" value="Periplasmic binding protein-like II"/>
    <property type="match status" value="1"/>
</dbReference>
<dbReference type="Proteomes" id="UP000214747">
    <property type="component" value="Unassembled WGS sequence"/>
</dbReference>
<dbReference type="AlphaFoldDB" id="A0A225T0T7"/>
<keyword evidence="4" id="KW-0804">Transcription</keyword>
<proteinExistence type="inferred from homology"/>
<keyword evidence="3" id="KW-0238">DNA-binding</keyword>
<dbReference type="InterPro" id="IPR058163">
    <property type="entry name" value="LysR-type_TF_proteobact-type"/>
</dbReference>
<evidence type="ECO:0000313" key="6">
    <source>
        <dbReference type="EMBL" id="OWY36923.1"/>
    </source>
</evidence>
<dbReference type="InterPro" id="IPR005119">
    <property type="entry name" value="LysR_subst-bd"/>
</dbReference>
<evidence type="ECO:0000256" key="3">
    <source>
        <dbReference type="ARBA" id="ARBA00023125"/>
    </source>
</evidence>
<gene>
    <name evidence="6" type="ORF">CEJ45_02195</name>
</gene>
<dbReference type="Pfam" id="PF00126">
    <property type="entry name" value="HTH_1"/>
    <property type="match status" value="1"/>
</dbReference>
<dbReference type="Gene3D" id="1.10.10.10">
    <property type="entry name" value="Winged helix-like DNA-binding domain superfamily/Winged helix DNA-binding domain"/>
    <property type="match status" value="1"/>
</dbReference>
<evidence type="ECO:0000256" key="4">
    <source>
        <dbReference type="ARBA" id="ARBA00023163"/>
    </source>
</evidence>
<keyword evidence="7" id="KW-1185">Reference proteome</keyword>
<dbReference type="PANTHER" id="PTHR30537">
    <property type="entry name" value="HTH-TYPE TRANSCRIPTIONAL REGULATOR"/>
    <property type="match status" value="1"/>
</dbReference>
<comment type="similarity">
    <text evidence="1">Belongs to the LysR transcriptional regulatory family.</text>
</comment>
<evidence type="ECO:0000256" key="1">
    <source>
        <dbReference type="ARBA" id="ARBA00009437"/>
    </source>
</evidence>
<protein>
    <submittedName>
        <fullName evidence="6">LysR family transcriptional regulator</fullName>
    </submittedName>
</protein>
<dbReference type="FunFam" id="1.10.10.10:FF:000001">
    <property type="entry name" value="LysR family transcriptional regulator"/>
    <property type="match status" value="1"/>
</dbReference>
<dbReference type="EMBL" id="NJGV01000001">
    <property type="protein sequence ID" value="OWY36923.1"/>
    <property type="molecule type" value="Genomic_DNA"/>
</dbReference>
<accession>A0A225T0T7</accession>
<comment type="caution">
    <text evidence="6">The sequence shown here is derived from an EMBL/GenBank/DDBJ whole genome shotgun (WGS) entry which is preliminary data.</text>
</comment>
<dbReference type="PANTHER" id="PTHR30537:SF5">
    <property type="entry name" value="HTH-TYPE TRANSCRIPTIONAL ACTIVATOR TTDR-RELATED"/>
    <property type="match status" value="1"/>
</dbReference>
<dbReference type="Gene3D" id="3.40.190.290">
    <property type="match status" value="1"/>
</dbReference>
<feature type="domain" description="HTH lysR-type" evidence="5">
    <location>
        <begin position="28"/>
        <end position="85"/>
    </location>
</feature>
<dbReference type="CDD" id="cd08422">
    <property type="entry name" value="PBP2_CrgA_like"/>
    <property type="match status" value="1"/>
</dbReference>
<evidence type="ECO:0000256" key="2">
    <source>
        <dbReference type="ARBA" id="ARBA00023015"/>
    </source>
</evidence>
<dbReference type="PROSITE" id="PS50931">
    <property type="entry name" value="HTH_LYSR"/>
    <property type="match status" value="1"/>
</dbReference>
<dbReference type="InterPro" id="IPR036390">
    <property type="entry name" value="WH_DNA-bd_sf"/>
</dbReference>
<dbReference type="SUPFAM" id="SSF46785">
    <property type="entry name" value="Winged helix' DNA-binding domain"/>
    <property type="match status" value="1"/>
</dbReference>
<dbReference type="Pfam" id="PF03466">
    <property type="entry name" value="LysR_substrate"/>
    <property type="match status" value="1"/>
</dbReference>
<name>A0A225T0T7_9BURK</name>
<sequence>MPITIEDKLPPTQIIHYLTEQMRHFDPVQLGSIELFCKAAELGSFTAAAEALGVTPASVSRSISRLEARLGVRLFARTTRQIRLTREGELYHEQCRQALEQIAEAERILTGQQKVPSGPLRISVGTPYAHYRLLPLLPRFQAAYPQIEVELSIANRVIDFVEEGYDLAIRLGVPQDSRLIAHTLEEATLGVFAAPSYLARRGTPASVEALKEHDCIQFILPSTGRAMPWIFKDGQGRDMDFHFQSRQRIHDDVLGCVNWAIAGGGLFQIYHFIAQSAVQRGELVEVLQSAGHRTRRFSILYPHNRHLSARVRAFVDFVMQAVRP</sequence>
<dbReference type="GO" id="GO:0003700">
    <property type="term" value="F:DNA-binding transcription factor activity"/>
    <property type="evidence" value="ECO:0007669"/>
    <property type="project" value="InterPro"/>
</dbReference>
<reference evidence="6 7" key="1">
    <citation type="journal article" date="2010" name="Int. J. Syst. Evol. Microbiol.">
        <title>Reclassification of Herbaspirillum putei as a later heterotypic synonym of Herbaspirillum huttiense, with the description of H. huttiense subsp. huttiense subsp. nov. and H. huttiense subsp. putei subsp. nov., comb. nov., and description of Herbaspirillum aquaticum sp. nov.</title>
        <authorList>
            <person name="Dobritsa A.P."/>
            <person name="Reddy M.C."/>
            <person name="Samadpour M."/>
        </authorList>
    </citation>
    <scope>NUCLEOTIDE SEQUENCE [LARGE SCALE GENOMIC DNA]</scope>
    <source>
        <strain evidence="6 7">IEH 4430</strain>
    </source>
</reference>